<dbReference type="eggNOG" id="ENOG502QQQA">
    <property type="taxonomic scope" value="Eukaryota"/>
</dbReference>
<dbReference type="PANTHER" id="PTHR31623:SF119">
    <property type="entry name" value="BAHD ACYLTRANSFERASE BIA1"/>
    <property type="match status" value="1"/>
</dbReference>
<evidence type="ECO:0000256" key="1">
    <source>
        <dbReference type="ARBA" id="ARBA00009861"/>
    </source>
</evidence>
<proteinExistence type="inferred from homology"/>
<dbReference type="InterPro" id="IPR023213">
    <property type="entry name" value="CAT-like_dom_sf"/>
</dbReference>
<organism evidence="4 5">
    <name type="scientific">Capsella rubella</name>
    <dbReference type="NCBI Taxonomy" id="81985"/>
    <lineage>
        <taxon>Eukaryota</taxon>
        <taxon>Viridiplantae</taxon>
        <taxon>Streptophyta</taxon>
        <taxon>Embryophyta</taxon>
        <taxon>Tracheophyta</taxon>
        <taxon>Spermatophyta</taxon>
        <taxon>Magnoliopsida</taxon>
        <taxon>eudicotyledons</taxon>
        <taxon>Gunneridae</taxon>
        <taxon>Pentapetalae</taxon>
        <taxon>rosids</taxon>
        <taxon>malvids</taxon>
        <taxon>Brassicales</taxon>
        <taxon>Brassicaceae</taxon>
        <taxon>Camelineae</taxon>
        <taxon>Capsella</taxon>
    </lineage>
</organism>
<dbReference type="AlphaFoldDB" id="R0GP25"/>
<evidence type="ECO:0008006" key="6">
    <source>
        <dbReference type="Google" id="ProtNLM"/>
    </source>
</evidence>
<keyword evidence="3" id="KW-0012">Acyltransferase</keyword>
<dbReference type="Proteomes" id="UP000029121">
    <property type="component" value="Unassembled WGS sequence"/>
</dbReference>
<dbReference type="PANTHER" id="PTHR31623">
    <property type="entry name" value="F21J9.9"/>
    <property type="match status" value="1"/>
</dbReference>
<protein>
    <recommendedName>
        <fullName evidence="6">BAHD acyltransferase</fullName>
    </recommendedName>
</protein>
<dbReference type="Pfam" id="PF02458">
    <property type="entry name" value="Transferase"/>
    <property type="match status" value="2"/>
</dbReference>
<accession>R0GP25</accession>
<evidence type="ECO:0000256" key="2">
    <source>
        <dbReference type="ARBA" id="ARBA00022679"/>
    </source>
</evidence>
<dbReference type="STRING" id="81985.R0GP25"/>
<gene>
    <name evidence="4" type="ORF">CARUB_v10007198mg</name>
</gene>
<evidence type="ECO:0000313" key="5">
    <source>
        <dbReference type="Proteomes" id="UP000029121"/>
    </source>
</evidence>
<reference evidence="5" key="1">
    <citation type="journal article" date="2013" name="Nat. Genet.">
        <title>The Capsella rubella genome and the genomic consequences of rapid mating system evolution.</title>
        <authorList>
            <person name="Slotte T."/>
            <person name="Hazzouri K.M."/>
            <person name="Agren J.A."/>
            <person name="Koenig D."/>
            <person name="Maumus F."/>
            <person name="Guo Y.L."/>
            <person name="Steige K."/>
            <person name="Platts A.E."/>
            <person name="Escobar J.S."/>
            <person name="Newman L.K."/>
            <person name="Wang W."/>
            <person name="Mandakova T."/>
            <person name="Vello E."/>
            <person name="Smith L.M."/>
            <person name="Henz S.R."/>
            <person name="Steffen J."/>
            <person name="Takuno S."/>
            <person name="Brandvain Y."/>
            <person name="Coop G."/>
            <person name="Andolfatto P."/>
            <person name="Hu T.T."/>
            <person name="Blanchette M."/>
            <person name="Clark R.M."/>
            <person name="Quesneville H."/>
            <person name="Nordborg M."/>
            <person name="Gaut B.S."/>
            <person name="Lysak M.A."/>
            <person name="Jenkins J."/>
            <person name="Grimwood J."/>
            <person name="Chapman J."/>
            <person name="Prochnik S."/>
            <person name="Shu S."/>
            <person name="Rokhsar D."/>
            <person name="Schmutz J."/>
            <person name="Weigel D."/>
            <person name="Wright S.I."/>
        </authorList>
    </citation>
    <scope>NUCLEOTIDE SEQUENCE [LARGE SCALE GENOMIC DNA]</scope>
    <source>
        <strain evidence="5">cv. Monte Gargano</strain>
    </source>
</reference>
<evidence type="ECO:0000313" key="4">
    <source>
        <dbReference type="EMBL" id="EOA18624.1"/>
    </source>
</evidence>
<evidence type="ECO:0000256" key="3">
    <source>
        <dbReference type="ARBA" id="ARBA00023315"/>
    </source>
</evidence>
<comment type="similarity">
    <text evidence="1">Belongs to the plant acyltransferase family.</text>
</comment>
<dbReference type="GO" id="GO:0016746">
    <property type="term" value="F:acyltransferase activity"/>
    <property type="evidence" value="ECO:0007669"/>
    <property type="project" value="UniProtKB-KW"/>
</dbReference>
<sequence length="321" mass="35659">MEMKLKVAAREVIKPASLSPRDRLQLSVLDLYCPPVYICNDKGAVFTEAHNDIILPHFLRHLNTETLEGFLPKLAPGDSPGEWPLLSVMVTFFGSGSGVAISVSVSVSHKICDARNLIGKSNDEAVNTIAFAETTIYPPPSPHQMYLQFPSKDSNKNITTIIKRFVFEPSKIALLRHKAASKSVPVPTRVEAIMSLLWKCARKSSRSNLVLPRTSVMCQAMDLRLRIPSTVLSQDAIGNLQIGFTLKKDAEMEKPFYKVDFGLGFPVWMGYASNTIYSTMVYVLTSTVEAWISLPEQDMAVFFDDQELLAYAIPNPPVMTT</sequence>
<dbReference type="EMBL" id="KB870811">
    <property type="protein sequence ID" value="EOA18624.1"/>
    <property type="molecule type" value="Genomic_DNA"/>
</dbReference>
<keyword evidence="2" id="KW-0808">Transferase</keyword>
<dbReference type="Gene3D" id="3.30.559.10">
    <property type="entry name" value="Chloramphenicol acetyltransferase-like domain"/>
    <property type="match status" value="3"/>
</dbReference>
<name>R0GP25_9BRAS</name>
<keyword evidence="5" id="KW-1185">Reference proteome</keyword>